<dbReference type="GO" id="GO:0008233">
    <property type="term" value="F:peptidase activity"/>
    <property type="evidence" value="ECO:0007669"/>
    <property type="project" value="UniProtKB-KW"/>
</dbReference>
<proteinExistence type="inferred from homology"/>
<feature type="active site" description="Nucleophile" evidence="14">
    <location>
        <position position="187"/>
    </location>
</feature>
<dbReference type="SMR" id="B4MS58"/>
<organism evidence="17 18">
    <name type="scientific">Drosophila willistoni</name>
    <name type="common">Fruit fly</name>
    <dbReference type="NCBI Taxonomy" id="7260"/>
    <lineage>
        <taxon>Eukaryota</taxon>
        <taxon>Metazoa</taxon>
        <taxon>Ecdysozoa</taxon>
        <taxon>Arthropoda</taxon>
        <taxon>Hexapoda</taxon>
        <taxon>Insecta</taxon>
        <taxon>Pterygota</taxon>
        <taxon>Neoptera</taxon>
        <taxon>Endopterygota</taxon>
        <taxon>Diptera</taxon>
        <taxon>Brachycera</taxon>
        <taxon>Muscomorpha</taxon>
        <taxon>Ephydroidea</taxon>
        <taxon>Drosophilidae</taxon>
        <taxon>Drosophila</taxon>
        <taxon>Sophophora</taxon>
    </lineage>
</organism>
<evidence type="ECO:0000256" key="1">
    <source>
        <dbReference type="ARBA" id="ARBA00010872"/>
    </source>
</evidence>
<dbReference type="Gene3D" id="3.60.20.30">
    <property type="entry name" value="(Glycosyl)asparaginase"/>
    <property type="match status" value="1"/>
</dbReference>
<evidence type="ECO:0000256" key="10">
    <source>
        <dbReference type="ARBA" id="ARBA00066729"/>
    </source>
</evidence>
<evidence type="ECO:0000313" key="18">
    <source>
        <dbReference type="Proteomes" id="UP000007798"/>
    </source>
</evidence>
<dbReference type="SUPFAM" id="SSF56235">
    <property type="entry name" value="N-terminal nucleophile aminohydrolases (Ntn hydrolases)"/>
    <property type="match status" value="1"/>
</dbReference>
<evidence type="ECO:0000256" key="4">
    <source>
        <dbReference type="ARBA" id="ARBA00022729"/>
    </source>
</evidence>
<accession>B4MS58</accession>
<evidence type="ECO:0000256" key="8">
    <source>
        <dbReference type="ARBA" id="ARBA00050421"/>
    </source>
</evidence>
<evidence type="ECO:0000256" key="15">
    <source>
        <dbReference type="PIRSR" id="PIRSR600246-2"/>
    </source>
</evidence>
<feature type="binding site" evidence="15">
    <location>
        <begin position="238"/>
        <end position="241"/>
    </location>
    <ligand>
        <name>substrate</name>
    </ligand>
</feature>
<comment type="similarity">
    <text evidence="1">Belongs to the Ntn-hydrolase family.</text>
</comment>
<evidence type="ECO:0000256" key="6">
    <source>
        <dbReference type="ARBA" id="ARBA00022813"/>
    </source>
</evidence>
<evidence type="ECO:0000256" key="12">
    <source>
        <dbReference type="ARBA" id="ARBA00079301"/>
    </source>
</evidence>
<dbReference type="GO" id="GO:0006508">
    <property type="term" value="P:proteolysis"/>
    <property type="evidence" value="ECO:0007669"/>
    <property type="project" value="UniProtKB-KW"/>
</dbReference>
<dbReference type="InterPro" id="IPR029055">
    <property type="entry name" value="Ntn_hydrolases_N"/>
</dbReference>
<dbReference type="FunFam" id="3.60.20.30:FF:000003">
    <property type="entry name" value="N(4)-(Beta-N-acetylglucosaminyl)-L-asparaginase isoform X1"/>
    <property type="match status" value="1"/>
</dbReference>
<evidence type="ECO:0000256" key="11">
    <source>
        <dbReference type="ARBA" id="ARBA00078726"/>
    </source>
</evidence>
<evidence type="ECO:0000256" key="9">
    <source>
        <dbReference type="ARBA" id="ARBA00053295"/>
    </source>
</evidence>
<dbReference type="STRING" id="7260.B4MS58"/>
<dbReference type="AlphaFoldDB" id="B4MS58"/>
<name>B4MS58_DROWI</name>
<keyword evidence="7" id="KW-1015">Disulfide bond</keyword>
<dbReference type="PANTHER" id="PTHR10188">
    <property type="entry name" value="L-ASPARAGINASE"/>
    <property type="match status" value="1"/>
</dbReference>
<dbReference type="GO" id="GO:0005764">
    <property type="term" value="C:lysosome"/>
    <property type="evidence" value="ECO:0007669"/>
    <property type="project" value="TreeGrafter"/>
</dbReference>
<dbReference type="KEGG" id="dwi:6641007"/>
<evidence type="ECO:0000313" key="17">
    <source>
        <dbReference type="EMBL" id="EDW74947.2"/>
    </source>
</evidence>
<dbReference type="InterPro" id="IPR000246">
    <property type="entry name" value="Peptidase_T2"/>
</dbReference>
<keyword evidence="4" id="KW-0732">Signal</keyword>
<gene>
    <name evidence="17" type="primary">Dwil\GK15948</name>
    <name evidence="17" type="ORF">Dwil_GK15948</name>
</gene>
<dbReference type="InParanoid" id="B4MS58"/>
<keyword evidence="3" id="KW-0645">Protease</keyword>
<dbReference type="GO" id="GO:0003948">
    <property type="term" value="F:N4-(beta-N-acetylglucosaminyl)-L-asparaginase activity"/>
    <property type="evidence" value="ECO:0007669"/>
    <property type="project" value="UniProtKB-EC"/>
</dbReference>
<protein>
    <recommendedName>
        <fullName evidence="10">N(4)-(beta-N-acetylglucosaminyl)-L-asparaginase</fullName>
        <ecNumber evidence="10">3.5.1.26</ecNumber>
    </recommendedName>
    <alternativeName>
        <fullName evidence="12">Aspartylglucosaminidase</fullName>
    </alternativeName>
    <alternativeName>
        <fullName evidence="11">Glycosylasparaginase</fullName>
    </alternativeName>
    <alternativeName>
        <fullName evidence="13">N4-(N-acetyl-beta-glucosaminyl)-L-asparagine amidase</fullName>
    </alternativeName>
</protein>
<sequence length="337" mass="36481">MVINTWNFTKANSHAWRILNRTPGGLGQTRNAVVEGCNRCEKLQCDLAVGLGGSPDEAGDTTLDAMIMDGATMNVGAVAGLRYINDAIRVARVVLEHTKHSMLVGNAATEFAQSFGFQGESLKTTKSNELWRKWIGKNCQPNFWNNVHPDPKASCGPCKLNVTDNNSWKEDQQDATEHNIGHENHDTIGMIAIDVDKQIHAGTSTNGLTFKIPGRVGDTAFPGAGAYADNEVGAATATGNGDVMMRFLPSLIAVEAMRSGKTPAEATELAIQRIIKHYKDFSGALAAVNRRGEYALSCYGWKEFSFVVSSPVKSGPNTRIETVKCLPKVVQKVSQNN</sequence>
<keyword evidence="5" id="KW-0378">Hydrolase</keyword>
<evidence type="ECO:0000256" key="13">
    <source>
        <dbReference type="ARBA" id="ARBA00080645"/>
    </source>
</evidence>
<dbReference type="eggNOG" id="KOG1593">
    <property type="taxonomic scope" value="Eukaryota"/>
</dbReference>
<feature type="site" description="Cleavage; by autolysis" evidence="16">
    <location>
        <begin position="186"/>
        <end position="187"/>
    </location>
</feature>
<dbReference type="CDD" id="cd04513">
    <property type="entry name" value="Glycosylasparaginase"/>
    <property type="match status" value="1"/>
</dbReference>
<dbReference type="Proteomes" id="UP000007798">
    <property type="component" value="Unassembled WGS sequence"/>
</dbReference>
<evidence type="ECO:0000256" key="5">
    <source>
        <dbReference type="ARBA" id="ARBA00022801"/>
    </source>
</evidence>
<evidence type="ECO:0000256" key="3">
    <source>
        <dbReference type="ARBA" id="ARBA00022670"/>
    </source>
</evidence>
<comment type="catalytic activity">
    <reaction evidence="8">
        <text>N(4)-(beta-N-acetyl-D-glucosaminyl)-L-asparagine + H2O = N-acetyl-beta-D-glucosaminylamine + L-aspartate + H(+)</text>
        <dbReference type="Rhea" id="RHEA:11544"/>
        <dbReference type="ChEBI" id="CHEBI:15377"/>
        <dbReference type="ChEBI" id="CHEBI:15378"/>
        <dbReference type="ChEBI" id="CHEBI:15947"/>
        <dbReference type="ChEBI" id="CHEBI:29991"/>
        <dbReference type="ChEBI" id="CHEBI:58080"/>
        <dbReference type="EC" id="3.5.1.26"/>
    </reaction>
</comment>
<keyword evidence="18" id="KW-1185">Reference proteome</keyword>
<keyword evidence="6" id="KW-0068">Autocatalytic cleavage</keyword>
<dbReference type="EMBL" id="CH963850">
    <property type="protein sequence ID" value="EDW74947.2"/>
    <property type="molecule type" value="Genomic_DNA"/>
</dbReference>
<evidence type="ECO:0000256" key="14">
    <source>
        <dbReference type="PIRSR" id="PIRSR600246-1"/>
    </source>
</evidence>
<feature type="binding site" evidence="15">
    <location>
        <begin position="215"/>
        <end position="218"/>
    </location>
    <ligand>
        <name>substrate</name>
    </ligand>
</feature>
<comment type="function">
    <text evidence="9">Cleaves the GlcNAc-Asn bond which joins oligosaccharides to the peptide of asparagine-linked glycoproteins.</text>
</comment>
<dbReference type="Pfam" id="PF01112">
    <property type="entry name" value="Asparaginase_2"/>
    <property type="match status" value="1"/>
</dbReference>
<comment type="subunit">
    <text evidence="2">Heterotetramer of two alpha and two beta chains arranged as a dimer of alpha/beta heterodimers.</text>
</comment>
<dbReference type="EC" id="3.5.1.26" evidence="10"/>
<evidence type="ECO:0000256" key="7">
    <source>
        <dbReference type="ARBA" id="ARBA00023157"/>
    </source>
</evidence>
<dbReference type="OrthoDB" id="188713at2759"/>
<evidence type="ECO:0000256" key="2">
    <source>
        <dbReference type="ARBA" id="ARBA00011601"/>
    </source>
</evidence>
<evidence type="ECO:0000256" key="16">
    <source>
        <dbReference type="PIRSR" id="PIRSR600246-3"/>
    </source>
</evidence>
<dbReference type="PANTHER" id="PTHR10188:SF6">
    <property type="entry name" value="N(4)-(BETA-N-ACETYLGLUCOSAMINYL)-L-ASPARAGINASE"/>
    <property type="match status" value="1"/>
</dbReference>
<dbReference type="HOGENOM" id="CLU_021603_0_0_1"/>
<reference evidence="17 18" key="1">
    <citation type="journal article" date="2007" name="Nature">
        <title>Evolution of genes and genomes on the Drosophila phylogeny.</title>
        <authorList>
            <consortium name="Drosophila 12 Genomes Consortium"/>
            <person name="Clark A.G."/>
            <person name="Eisen M.B."/>
            <person name="Smith D.R."/>
            <person name="Bergman C.M."/>
            <person name="Oliver B."/>
            <person name="Markow T.A."/>
            <person name="Kaufman T.C."/>
            <person name="Kellis M."/>
            <person name="Gelbart W."/>
            <person name="Iyer V.N."/>
            <person name="Pollard D.A."/>
            <person name="Sackton T.B."/>
            <person name="Larracuente A.M."/>
            <person name="Singh N.D."/>
            <person name="Abad J.P."/>
            <person name="Abt D.N."/>
            <person name="Adryan B."/>
            <person name="Aguade M."/>
            <person name="Akashi H."/>
            <person name="Anderson W.W."/>
            <person name="Aquadro C.F."/>
            <person name="Ardell D.H."/>
            <person name="Arguello R."/>
            <person name="Artieri C.G."/>
            <person name="Barbash D.A."/>
            <person name="Barker D."/>
            <person name="Barsanti P."/>
            <person name="Batterham P."/>
            <person name="Batzoglou S."/>
            <person name="Begun D."/>
            <person name="Bhutkar A."/>
            <person name="Blanco E."/>
            <person name="Bosak S.A."/>
            <person name="Bradley R.K."/>
            <person name="Brand A.D."/>
            <person name="Brent M.R."/>
            <person name="Brooks A.N."/>
            <person name="Brown R.H."/>
            <person name="Butlin R.K."/>
            <person name="Caggese C."/>
            <person name="Calvi B.R."/>
            <person name="Bernardo de Carvalho A."/>
            <person name="Caspi A."/>
            <person name="Castrezana S."/>
            <person name="Celniker S.E."/>
            <person name="Chang J.L."/>
            <person name="Chapple C."/>
            <person name="Chatterji S."/>
            <person name="Chinwalla A."/>
            <person name="Civetta A."/>
            <person name="Clifton S.W."/>
            <person name="Comeron J.M."/>
            <person name="Costello J.C."/>
            <person name="Coyne J.A."/>
            <person name="Daub J."/>
            <person name="David R.G."/>
            <person name="Delcher A.L."/>
            <person name="Delehaunty K."/>
            <person name="Do C.B."/>
            <person name="Ebling H."/>
            <person name="Edwards K."/>
            <person name="Eickbush T."/>
            <person name="Evans J.D."/>
            <person name="Filipski A."/>
            <person name="Findeiss S."/>
            <person name="Freyhult E."/>
            <person name="Fulton L."/>
            <person name="Fulton R."/>
            <person name="Garcia A.C."/>
            <person name="Gardiner A."/>
            <person name="Garfield D.A."/>
            <person name="Garvin B.E."/>
            <person name="Gibson G."/>
            <person name="Gilbert D."/>
            <person name="Gnerre S."/>
            <person name="Godfrey J."/>
            <person name="Good R."/>
            <person name="Gotea V."/>
            <person name="Gravely B."/>
            <person name="Greenberg A.J."/>
            <person name="Griffiths-Jones S."/>
            <person name="Gross S."/>
            <person name="Guigo R."/>
            <person name="Gustafson E.A."/>
            <person name="Haerty W."/>
            <person name="Hahn M.W."/>
            <person name="Halligan D.L."/>
            <person name="Halpern A.L."/>
            <person name="Halter G.M."/>
            <person name="Han M.V."/>
            <person name="Heger A."/>
            <person name="Hillier L."/>
            <person name="Hinrichs A.S."/>
            <person name="Holmes I."/>
            <person name="Hoskins R.A."/>
            <person name="Hubisz M.J."/>
            <person name="Hultmark D."/>
            <person name="Huntley M.A."/>
            <person name="Jaffe D.B."/>
            <person name="Jagadeeshan S."/>
            <person name="Jeck W.R."/>
            <person name="Johnson J."/>
            <person name="Jones C.D."/>
            <person name="Jordan W.C."/>
            <person name="Karpen G.H."/>
            <person name="Kataoka E."/>
            <person name="Keightley P.D."/>
            <person name="Kheradpour P."/>
            <person name="Kirkness E.F."/>
            <person name="Koerich L.B."/>
            <person name="Kristiansen K."/>
            <person name="Kudrna D."/>
            <person name="Kulathinal R.J."/>
            <person name="Kumar S."/>
            <person name="Kwok R."/>
            <person name="Lander E."/>
            <person name="Langley C.H."/>
            <person name="Lapoint R."/>
            <person name="Lazzaro B.P."/>
            <person name="Lee S.J."/>
            <person name="Levesque L."/>
            <person name="Li R."/>
            <person name="Lin C.F."/>
            <person name="Lin M.F."/>
            <person name="Lindblad-Toh K."/>
            <person name="Llopart A."/>
            <person name="Long M."/>
            <person name="Low L."/>
            <person name="Lozovsky E."/>
            <person name="Lu J."/>
            <person name="Luo M."/>
            <person name="Machado C.A."/>
            <person name="Makalowski W."/>
            <person name="Marzo M."/>
            <person name="Matsuda M."/>
            <person name="Matzkin L."/>
            <person name="McAllister B."/>
            <person name="McBride C.S."/>
            <person name="McKernan B."/>
            <person name="McKernan K."/>
            <person name="Mendez-Lago M."/>
            <person name="Minx P."/>
            <person name="Mollenhauer M.U."/>
            <person name="Montooth K."/>
            <person name="Mount S.M."/>
            <person name="Mu X."/>
            <person name="Myers E."/>
            <person name="Negre B."/>
            <person name="Newfeld S."/>
            <person name="Nielsen R."/>
            <person name="Noor M.A."/>
            <person name="O'Grady P."/>
            <person name="Pachter L."/>
            <person name="Papaceit M."/>
            <person name="Parisi M.J."/>
            <person name="Parisi M."/>
            <person name="Parts L."/>
            <person name="Pedersen J.S."/>
            <person name="Pesole G."/>
            <person name="Phillippy A.M."/>
            <person name="Ponting C.P."/>
            <person name="Pop M."/>
            <person name="Porcelli D."/>
            <person name="Powell J.R."/>
            <person name="Prohaska S."/>
            <person name="Pruitt K."/>
            <person name="Puig M."/>
            <person name="Quesneville H."/>
            <person name="Ram K.R."/>
            <person name="Rand D."/>
            <person name="Rasmussen M.D."/>
            <person name="Reed L.K."/>
            <person name="Reenan R."/>
            <person name="Reily A."/>
            <person name="Remington K.A."/>
            <person name="Rieger T.T."/>
            <person name="Ritchie M.G."/>
            <person name="Robin C."/>
            <person name="Rogers Y.H."/>
            <person name="Rohde C."/>
            <person name="Rozas J."/>
            <person name="Rubenfield M.J."/>
            <person name="Ruiz A."/>
            <person name="Russo S."/>
            <person name="Salzberg S.L."/>
            <person name="Sanchez-Gracia A."/>
            <person name="Saranga D.J."/>
            <person name="Sato H."/>
            <person name="Schaeffer S.W."/>
            <person name="Schatz M.C."/>
            <person name="Schlenke T."/>
            <person name="Schwartz R."/>
            <person name="Segarra C."/>
            <person name="Singh R.S."/>
            <person name="Sirot L."/>
            <person name="Sirota M."/>
            <person name="Sisneros N.B."/>
            <person name="Smith C.D."/>
            <person name="Smith T.F."/>
            <person name="Spieth J."/>
            <person name="Stage D.E."/>
            <person name="Stark A."/>
            <person name="Stephan W."/>
            <person name="Strausberg R.L."/>
            <person name="Strempel S."/>
            <person name="Sturgill D."/>
            <person name="Sutton G."/>
            <person name="Sutton G.G."/>
            <person name="Tao W."/>
            <person name="Teichmann S."/>
            <person name="Tobari Y.N."/>
            <person name="Tomimura Y."/>
            <person name="Tsolas J.M."/>
            <person name="Valente V.L."/>
            <person name="Venter E."/>
            <person name="Venter J.C."/>
            <person name="Vicario S."/>
            <person name="Vieira F.G."/>
            <person name="Vilella A.J."/>
            <person name="Villasante A."/>
            <person name="Walenz B."/>
            <person name="Wang J."/>
            <person name="Wasserman M."/>
            <person name="Watts T."/>
            <person name="Wilson D."/>
            <person name="Wilson R.K."/>
            <person name="Wing R.A."/>
            <person name="Wolfner M.F."/>
            <person name="Wong A."/>
            <person name="Wong G.K."/>
            <person name="Wu C.I."/>
            <person name="Wu G."/>
            <person name="Yamamoto D."/>
            <person name="Yang H.P."/>
            <person name="Yang S.P."/>
            <person name="Yorke J.A."/>
            <person name="Yoshida K."/>
            <person name="Zdobnov E."/>
            <person name="Zhang P."/>
            <person name="Zhang Y."/>
            <person name="Zimin A.V."/>
            <person name="Baldwin J."/>
            <person name="Abdouelleil A."/>
            <person name="Abdulkadir J."/>
            <person name="Abebe A."/>
            <person name="Abera B."/>
            <person name="Abreu J."/>
            <person name="Acer S.C."/>
            <person name="Aftuck L."/>
            <person name="Alexander A."/>
            <person name="An P."/>
            <person name="Anderson E."/>
            <person name="Anderson S."/>
            <person name="Arachi H."/>
            <person name="Azer M."/>
            <person name="Bachantsang P."/>
            <person name="Barry A."/>
            <person name="Bayul T."/>
            <person name="Berlin A."/>
            <person name="Bessette D."/>
            <person name="Bloom T."/>
            <person name="Blye J."/>
            <person name="Boguslavskiy L."/>
            <person name="Bonnet C."/>
            <person name="Boukhgalter B."/>
            <person name="Bourzgui I."/>
            <person name="Brown A."/>
            <person name="Cahill P."/>
            <person name="Channer S."/>
            <person name="Cheshatsang Y."/>
            <person name="Chuda L."/>
            <person name="Citroen M."/>
            <person name="Collymore A."/>
            <person name="Cooke P."/>
            <person name="Costello M."/>
            <person name="D'Aco K."/>
            <person name="Daza R."/>
            <person name="De Haan G."/>
            <person name="DeGray S."/>
            <person name="DeMaso C."/>
            <person name="Dhargay N."/>
            <person name="Dooley K."/>
            <person name="Dooley E."/>
            <person name="Doricent M."/>
            <person name="Dorje P."/>
            <person name="Dorjee K."/>
            <person name="Dupes A."/>
            <person name="Elong R."/>
            <person name="Falk J."/>
            <person name="Farina A."/>
            <person name="Faro S."/>
            <person name="Ferguson D."/>
            <person name="Fisher S."/>
            <person name="Foley C.D."/>
            <person name="Franke A."/>
            <person name="Friedrich D."/>
            <person name="Gadbois L."/>
            <person name="Gearin G."/>
            <person name="Gearin C.R."/>
            <person name="Giannoukos G."/>
            <person name="Goode T."/>
            <person name="Graham J."/>
            <person name="Grandbois E."/>
            <person name="Grewal S."/>
            <person name="Gyaltsen K."/>
            <person name="Hafez N."/>
            <person name="Hagos B."/>
            <person name="Hall J."/>
            <person name="Henson C."/>
            <person name="Hollinger A."/>
            <person name="Honan T."/>
            <person name="Huard M.D."/>
            <person name="Hughes L."/>
            <person name="Hurhula B."/>
            <person name="Husby M.E."/>
            <person name="Kamat A."/>
            <person name="Kanga B."/>
            <person name="Kashin S."/>
            <person name="Khazanovich D."/>
            <person name="Kisner P."/>
            <person name="Lance K."/>
            <person name="Lara M."/>
            <person name="Lee W."/>
            <person name="Lennon N."/>
            <person name="Letendre F."/>
            <person name="LeVine R."/>
            <person name="Lipovsky A."/>
            <person name="Liu X."/>
            <person name="Liu J."/>
            <person name="Liu S."/>
            <person name="Lokyitsang T."/>
            <person name="Lokyitsang Y."/>
            <person name="Lubonja R."/>
            <person name="Lui A."/>
            <person name="MacDonald P."/>
            <person name="Magnisalis V."/>
            <person name="Maru K."/>
            <person name="Matthews C."/>
            <person name="McCusker W."/>
            <person name="McDonough S."/>
            <person name="Mehta T."/>
            <person name="Meldrim J."/>
            <person name="Meneus L."/>
            <person name="Mihai O."/>
            <person name="Mihalev A."/>
            <person name="Mihova T."/>
            <person name="Mittelman R."/>
            <person name="Mlenga V."/>
            <person name="Montmayeur A."/>
            <person name="Mulrain L."/>
            <person name="Navidi A."/>
            <person name="Naylor J."/>
            <person name="Negash T."/>
            <person name="Nguyen T."/>
            <person name="Nguyen N."/>
            <person name="Nicol R."/>
            <person name="Norbu C."/>
            <person name="Norbu N."/>
            <person name="Novod N."/>
            <person name="O'Neill B."/>
            <person name="Osman S."/>
            <person name="Markiewicz E."/>
            <person name="Oyono O.L."/>
            <person name="Patti C."/>
            <person name="Phunkhang P."/>
            <person name="Pierre F."/>
            <person name="Priest M."/>
            <person name="Raghuraman S."/>
            <person name="Rege F."/>
            <person name="Reyes R."/>
            <person name="Rise C."/>
            <person name="Rogov P."/>
            <person name="Ross K."/>
            <person name="Ryan E."/>
            <person name="Settipalli S."/>
            <person name="Shea T."/>
            <person name="Sherpa N."/>
            <person name="Shi L."/>
            <person name="Shih D."/>
            <person name="Sparrow T."/>
            <person name="Spaulding J."/>
            <person name="Stalker J."/>
            <person name="Stange-Thomann N."/>
            <person name="Stavropoulos S."/>
            <person name="Stone C."/>
            <person name="Strader C."/>
            <person name="Tesfaye S."/>
            <person name="Thomson T."/>
            <person name="Thoulutsang Y."/>
            <person name="Thoulutsang D."/>
            <person name="Topham K."/>
            <person name="Topping I."/>
            <person name="Tsamla T."/>
            <person name="Vassiliev H."/>
            <person name="Vo A."/>
            <person name="Wangchuk T."/>
            <person name="Wangdi T."/>
            <person name="Weiand M."/>
            <person name="Wilkinson J."/>
            <person name="Wilson A."/>
            <person name="Yadav S."/>
            <person name="Young G."/>
            <person name="Yu Q."/>
            <person name="Zembek L."/>
            <person name="Zhong D."/>
            <person name="Zimmer A."/>
            <person name="Zwirko Z."/>
            <person name="Jaffe D.B."/>
            <person name="Alvarez P."/>
            <person name="Brockman W."/>
            <person name="Butler J."/>
            <person name="Chin C."/>
            <person name="Gnerre S."/>
            <person name="Grabherr M."/>
            <person name="Kleber M."/>
            <person name="Mauceli E."/>
            <person name="MacCallum I."/>
        </authorList>
    </citation>
    <scope>NUCLEOTIDE SEQUENCE [LARGE SCALE GENOMIC DNA]</scope>
    <source>
        <strain evidence="18">Tucson 14030-0811.24</strain>
    </source>
</reference>